<accession>A0A495AC83</accession>
<evidence type="ECO:0000313" key="3">
    <source>
        <dbReference type="Proteomes" id="UP000249516"/>
    </source>
</evidence>
<sequence length="125" mass="14334">MYDPWEHAEQLGLSVRYTPSLGTMGLYEHGTIWLLPDMAQRVERCVLAHELSHAVHGDEPTNDRALYARREQRADREAARWLISEGDLRRCAQMTDDMGAWALELDVTGWILTARLQDLEKENAA</sequence>
<organism evidence="2 3">
    <name type="scientific">Kocuria tytonis</name>
    <dbReference type="NCBI Taxonomy" id="2054280"/>
    <lineage>
        <taxon>Bacteria</taxon>
        <taxon>Bacillati</taxon>
        <taxon>Actinomycetota</taxon>
        <taxon>Actinomycetes</taxon>
        <taxon>Micrococcales</taxon>
        <taxon>Micrococcaceae</taxon>
        <taxon>Kocuria</taxon>
    </lineage>
</organism>
<protein>
    <submittedName>
        <fullName evidence="2">ImmA/IrrE family metallo-endopeptidase</fullName>
    </submittedName>
</protein>
<dbReference type="Pfam" id="PF06114">
    <property type="entry name" value="Peptidase_M78"/>
    <property type="match status" value="1"/>
</dbReference>
<reference evidence="2 3" key="1">
    <citation type="submission" date="2018-10" db="EMBL/GenBank/DDBJ databases">
        <title>Kocuria tytouropygialis sp. nov., isolated from the uropygial gland of an American barn owl (Tyto furcata).</title>
        <authorList>
            <person name="Braun M.S."/>
            <person name="Wang E."/>
            <person name="Zimmermann S."/>
            <person name="Wagner H."/>
            <person name="Wink M."/>
        </authorList>
    </citation>
    <scope>NUCLEOTIDE SEQUENCE [LARGE SCALE GENOMIC DNA]</scope>
    <source>
        <strain evidence="2 3">442</strain>
    </source>
</reference>
<dbReference type="EMBL" id="PNJG02000001">
    <property type="protein sequence ID" value="RKQ36245.1"/>
    <property type="molecule type" value="Genomic_DNA"/>
</dbReference>
<name>A0A495AC83_9MICC</name>
<evidence type="ECO:0000259" key="1">
    <source>
        <dbReference type="Pfam" id="PF06114"/>
    </source>
</evidence>
<dbReference type="RefSeq" id="WP_121029637.1">
    <property type="nucleotide sequence ID" value="NZ_PNJG02000001.1"/>
</dbReference>
<dbReference type="Proteomes" id="UP000249516">
    <property type="component" value="Unassembled WGS sequence"/>
</dbReference>
<evidence type="ECO:0000313" key="2">
    <source>
        <dbReference type="EMBL" id="RKQ36245.1"/>
    </source>
</evidence>
<dbReference type="InterPro" id="IPR010359">
    <property type="entry name" value="IrrE_HExxH"/>
</dbReference>
<gene>
    <name evidence="2" type="ORF">C1C97_000720</name>
</gene>
<proteinExistence type="predicted"/>
<feature type="domain" description="IrrE N-terminal-like" evidence="1">
    <location>
        <begin position="8"/>
        <end position="97"/>
    </location>
</feature>
<comment type="caution">
    <text evidence="2">The sequence shown here is derived from an EMBL/GenBank/DDBJ whole genome shotgun (WGS) entry which is preliminary data.</text>
</comment>
<dbReference type="OrthoDB" id="4727201at2"/>
<keyword evidence="3" id="KW-1185">Reference proteome</keyword>
<dbReference type="AlphaFoldDB" id="A0A495AC83"/>